<dbReference type="Proteomes" id="UP000001551">
    <property type="component" value="Chromosome"/>
</dbReference>
<name>E6U5B0_ETHHY</name>
<accession>E6U5B0</accession>
<protein>
    <submittedName>
        <fullName evidence="1">Uncharacterized protein</fullName>
    </submittedName>
</protein>
<proteinExistence type="predicted"/>
<dbReference type="KEGG" id="eha:Ethha_2427"/>
<dbReference type="RefSeq" id="WP_013486266.1">
    <property type="nucleotide sequence ID" value="NC_014828.1"/>
</dbReference>
<organism evidence="1 2">
    <name type="scientific">Ethanoligenens harbinense (strain DSM 18485 / JCM 12961 / CGMCC 1.5033 / YUAN-3)</name>
    <dbReference type="NCBI Taxonomy" id="663278"/>
    <lineage>
        <taxon>Bacteria</taxon>
        <taxon>Bacillati</taxon>
        <taxon>Bacillota</taxon>
        <taxon>Clostridia</taxon>
        <taxon>Eubacteriales</taxon>
        <taxon>Oscillospiraceae</taxon>
        <taxon>Ethanoligenens</taxon>
    </lineage>
</organism>
<keyword evidence="2" id="KW-1185">Reference proteome</keyword>
<gene>
    <name evidence="1" type="ordered locus">Ethha_2427</name>
</gene>
<reference evidence="1 2" key="1">
    <citation type="submission" date="2010-12" db="EMBL/GenBank/DDBJ databases">
        <title>Complete sequence of Ethanoligenens harbinense YUAN-3.</title>
        <authorList>
            <person name="Lucas S."/>
            <person name="Copeland A."/>
            <person name="Lapidus A."/>
            <person name="Cheng J.-F."/>
            <person name="Bruce D."/>
            <person name="Goodwin L."/>
            <person name="Pitluck S."/>
            <person name="Chertkov O."/>
            <person name="Misra M."/>
            <person name="Detter J.C."/>
            <person name="Han C."/>
            <person name="Tapia R."/>
            <person name="Land M."/>
            <person name="Hauser L."/>
            <person name="Jeffries C."/>
            <person name="Kyrpides N."/>
            <person name="Ivanova N."/>
            <person name="Mikhailova N."/>
            <person name="Wang A."/>
            <person name="Mouttaki H."/>
            <person name="He Z."/>
            <person name="Zhou J."/>
            <person name="Hemme C.L."/>
            <person name="Woyke T."/>
        </authorList>
    </citation>
    <scope>NUCLEOTIDE SEQUENCE [LARGE SCALE GENOMIC DNA]</scope>
    <source>
        <strain evidence="2">DSM 18485 / JCM 12961 / CGMCC 1.5033 / YUAN-3</strain>
    </source>
</reference>
<dbReference type="AlphaFoldDB" id="E6U5B0"/>
<sequence length="249" mass="28558">MQSKEKISRINEVLTDLQYKLDDLQFQNTACANEKNGTYYDYDGVIALLEQTVALLEQTVDRQKGTARNPRPANLPNNIAWRETFADPDEEFDPYVFDGSMSPEDYNKMVSAYEANRDHPTGDPSKSKVDYSLSAAMRDAERNHATVDLAHPDRKPVPADALPAADLRAGNTMKIRFFDPHGVYFMDTVAFRPKAMEIQAALATLKVDCQPPDEYAGWTAFEWNEQKRQWWPYRDKQNKGFQYDTGRRT</sequence>
<evidence type="ECO:0000313" key="1">
    <source>
        <dbReference type="EMBL" id="ADU27923.1"/>
    </source>
</evidence>
<dbReference type="HOGENOM" id="CLU_1114474_0_0_9"/>
<dbReference type="EMBL" id="CP002400">
    <property type="protein sequence ID" value="ADU27923.1"/>
    <property type="molecule type" value="Genomic_DNA"/>
</dbReference>
<dbReference type="STRING" id="663278.Ethha_2427"/>
<evidence type="ECO:0000313" key="2">
    <source>
        <dbReference type="Proteomes" id="UP000001551"/>
    </source>
</evidence>